<dbReference type="RefSeq" id="WP_105737101.1">
    <property type="nucleotide sequence ID" value="NZ_PVBT01000008.1"/>
</dbReference>
<dbReference type="InterPro" id="IPR051203">
    <property type="entry name" value="Polysaccharide_Synthase-Rel"/>
</dbReference>
<organism evidence="4 5">
    <name type="scientific">Phyllobacterium myrsinacearum</name>
    <dbReference type="NCBI Taxonomy" id="28101"/>
    <lineage>
        <taxon>Bacteria</taxon>
        <taxon>Pseudomonadati</taxon>
        <taxon>Pseudomonadota</taxon>
        <taxon>Alphaproteobacteria</taxon>
        <taxon>Hyphomicrobiales</taxon>
        <taxon>Phyllobacteriaceae</taxon>
        <taxon>Phyllobacterium</taxon>
    </lineage>
</organism>
<dbReference type="Pfam" id="PF02719">
    <property type="entry name" value="Polysacc_synt_2"/>
    <property type="match status" value="1"/>
</dbReference>
<comment type="similarity">
    <text evidence="1">Belongs to the polysaccharide synthase family.</text>
</comment>
<dbReference type="Proteomes" id="UP000238563">
    <property type="component" value="Unassembled WGS sequence"/>
</dbReference>
<evidence type="ECO:0000313" key="5">
    <source>
        <dbReference type="Proteomes" id="UP000238563"/>
    </source>
</evidence>
<name>A0A2S9JBI6_9HYPH</name>
<dbReference type="EMBL" id="PVBT01000008">
    <property type="protein sequence ID" value="PRD50167.1"/>
    <property type="molecule type" value="Genomic_DNA"/>
</dbReference>
<dbReference type="InterPro" id="IPR036291">
    <property type="entry name" value="NAD(P)-bd_dom_sf"/>
</dbReference>
<protein>
    <submittedName>
        <fullName evidence="4">Polysaccharide biosynthesis protein</fullName>
    </submittedName>
</protein>
<proteinExistence type="inferred from homology"/>
<feature type="domain" description="Polysaccharide biosynthesis protein CapD-like" evidence="3">
    <location>
        <begin position="291"/>
        <end position="583"/>
    </location>
</feature>
<evidence type="ECO:0000313" key="4">
    <source>
        <dbReference type="EMBL" id="PRD50167.1"/>
    </source>
</evidence>
<feature type="transmembrane region" description="Helical" evidence="2">
    <location>
        <begin position="84"/>
        <end position="108"/>
    </location>
</feature>
<dbReference type="Gene3D" id="3.40.50.720">
    <property type="entry name" value="NAD(P)-binding Rossmann-like Domain"/>
    <property type="match status" value="2"/>
</dbReference>
<dbReference type="PANTHER" id="PTHR43318:SF1">
    <property type="entry name" value="POLYSACCHARIDE BIOSYNTHESIS PROTEIN EPSC-RELATED"/>
    <property type="match status" value="1"/>
</dbReference>
<dbReference type="InterPro" id="IPR003869">
    <property type="entry name" value="Polysac_CapD-like"/>
</dbReference>
<evidence type="ECO:0000259" key="3">
    <source>
        <dbReference type="Pfam" id="PF02719"/>
    </source>
</evidence>
<gene>
    <name evidence="4" type="ORF">C5750_22870</name>
</gene>
<keyword evidence="2" id="KW-1133">Transmembrane helix</keyword>
<feature type="transmembrane region" description="Helical" evidence="2">
    <location>
        <begin position="120"/>
        <end position="142"/>
    </location>
</feature>
<dbReference type="SUPFAM" id="SSF51735">
    <property type="entry name" value="NAD(P)-binding Rossmann-fold domains"/>
    <property type="match status" value="1"/>
</dbReference>
<dbReference type="PANTHER" id="PTHR43318">
    <property type="entry name" value="UDP-N-ACETYLGLUCOSAMINE 4,6-DEHYDRATASE"/>
    <property type="match status" value="1"/>
</dbReference>
<dbReference type="SUPFAM" id="SSF53335">
    <property type="entry name" value="S-adenosyl-L-methionine-dependent methyltransferases"/>
    <property type="match status" value="1"/>
</dbReference>
<dbReference type="InterPro" id="IPR029063">
    <property type="entry name" value="SAM-dependent_MTases_sf"/>
</dbReference>
<accession>A0A2S9JBI6</accession>
<keyword evidence="5" id="KW-1185">Reference proteome</keyword>
<evidence type="ECO:0000256" key="2">
    <source>
        <dbReference type="SAM" id="Phobius"/>
    </source>
</evidence>
<feature type="transmembrane region" description="Helical" evidence="2">
    <location>
        <begin position="52"/>
        <end position="72"/>
    </location>
</feature>
<sequence>MKLENFRQRIAMMPRRYKQVLLVSFDMVVLTFAAWFSYVLRFNTLFMPNTEQAMLMIAAPLIASPVFIRFGLYRAVIRYLPDKAIWTMMQAVSFSVIIWVVVAFLTQMTGAEGVPRAVPFLYWVLAVVLICGSRFAAKWLLWSPIREKLLARQCLIFGAGDAGRQLANALRSQNEVFVAGFIDDDATLHGMDILGIRVYPTAQIEELIDNFGINEMIVTTSSLSGNQRRLLMGKLKSLNVKVRILPAISDLTAGKYIVSHLRDIDIDDLLGRSPVPADPDLLDKTVENRVILVTGAGGSIGSELCRTIVKLAPAKLVLFDVNEHSIYQLHRELAGISDCVLVPVLGSISDGSLLKVVLEQHKVENVYHCAAYKHVPLVEENVVEGARNNVIGTSVLAAVAREAGVRNFVLISSDKAVRPSNVMGATKRWAELIVRYHGDVAKTHGTGQIFTCVRFGNVIGSSGSVVPLFREQIAHGGPLTVTHDEMTRYFMSVREAAELIIQAGALSEGGDILLLEMGDAVRIRDLAENMILLAGLSVKDAKNPHGDIEVITIGIRDGEKLHEELFYDPTGVSATSHSKILRARRRVAPVDHLPAAVDELRRLIAEQNPDAVRALLFEKAVS</sequence>
<dbReference type="CDD" id="cd05237">
    <property type="entry name" value="UDP_invert_4-6DH_SDR_e"/>
    <property type="match status" value="1"/>
</dbReference>
<dbReference type="AlphaFoldDB" id="A0A2S9JBI6"/>
<reference evidence="4 5" key="1">
    <citation type="submission" date="2018-02" db="EMBL/GenBank/DDBJ databases">
        <title>The draft genome of Phyllobacterium myrsinacearum DSM5892.</title>
        <authorList>
            <person name="Li L."/>
            <person name="Liu L."/>
            <person name="Zhang X."/>
            <person name="Wang T."/>
        </authorList>
    </citation>
    <scope>NUCLEOTIDE SEQUENCE [LARGE SCALE GENOMIC DNA]</scope>
    <source>
        <strain evidence="4 5">DSM 5892</strain>
    </source>
</reference>
<dbReference type="OrthoDB" id="9803111at2"/>
<keyword evidence="2" id="KW-0472">Membrane</keyword>
<evidence type="ECO:0000256" key="1">
    <source>
        <dbReference type="ARBA" id="ARBA00007430"/>
    </source>
</evidence>
<feature type="transmembrane region" description="Helical" evidence="2">
    <location>
        <begin position="20"/>
        <end position="40"/>
    </location>
</feature>
<dbReference type="Pfam" id="PF13727">
    <property type="entry name" value="CoA_binding_3"/>
    <property type="match status" value="1"/>
</dbReference>
<comment type="caution">
    <text evidence="4">The sequence shown here is derived from an EMBL/GenBank/DDBJ whole genome shotgun (WGS) entry which is preliminary data.</text>
</comment>
<keyword evidence="2" id="KW-0812">Transmembrane</keyword>